<evidence type="ECO:0000259" key="2">
    <source>
        <dbReference type="PROSITE" id="PS50966"/>
    </source>
</evidence>
<dbReference type="Proteomes" id="UP001652625">
    <property type="component" value="Chromosome 11"/>
</dbReference>
<evidence type="ECO:0000256" key="1">
    <source>
        <dbReference type="PROSITE-ProRule" id="PRU00325"/>
    </source>
</evidence>
<keyword evidence="1" id="KW-0862">Zinc</keyword>
<dbReference type="RefSeq" id="XP_065666840.1">
    <property type="nucleotide sequence ID" value="XM_065810768.1"/>
</dbReference>
<dbReference type="PANTHER" id="PTHR47456">
    <property type="entry name" value="PHD-TYPE DOMAIN-CONTAINING PROTEIN"/>
    <property type="match status" value="1"/>
</dbReference>
<dbReference type="InterPro" id="IPR048324">
    <property type="entry name" value="ZSWIM1-3_RNaseH-like"/>
</dbReference>
<dbReference type="InterPro" id="IPR007527">
    <property type="entry name" value="Znf_SWIM"/>
</dbReference>
<dbReference type="Pfam" id="PF21056">
    <property type="entry name" value="ZSWIM1-3_RNaseH-like"/>
    <property type="match status" value="1"/>
</dbReference>
<accession>A0ABM4CY07</accession>
<dbReference type="PROSITE" id="PS50966">
    <property type="entry name" value="ZF_SWIM"/>
    <property type="match status" value="1"/>
</dbReference>
<feature type="domain" description="SWIM-type" evidence="2">
    <location>
        <begin position="531"/>
        <end position="567"/>
    </location>
</feature>
<dbReference type="InterPro" id="IPR029309">
    <property type="entry name" value="CaRF"/>
</dbReference>
<keyword evidence="1" id="KW-0863">Zinc-finger</keyword>
<sequence>MNVKFSVYTKDVGFAQKDFELTNHKLLFVDIKRSGRTPPIQFSGMPFIILGKKRLDCSSGVDRCISTKRKKVNEKLKHFGGVLQQVDKRVIRKIKDLVGEGIRDAHEIKRCLQRYVKYDIFEGLQQPETSNRRFHPQISDIRNYISITMSALKYSKMDQENLFYKIGEWQKSHPNDKMLFRGYKKVDSHNSNQKERLWFNCGMENLTDINNVASLDLNESKNNRLLFIYQNANQRRLLQRYGNSICLFDATYKTTRYAIPLFFLVVKTNVDYQVVASFAIQNETVTSIAEALTFIKIWNPLWLPQPFMVDNCDEEIQSILFLFPNLLLCDFHREQAWVQWLSAHNNGLRDKRETILVVLRKITSSETHDLYEEHVRELKASEVWKSDSSKNFRNWLDKTWFPVHQLWVCYYRLGLLEVAVNANNGVESKNKEFKYGYLSKFHDKCLSGMITVLVEQFLPDKYNSYVESNFKASGYYRSYQQSLSSWLHNRPKKFVAHCIEKLDSSKFIASNLIYKDGVVFKVKSEKNNNIYEVFFGDELRMPSCSCFDWKKNLLPCKHMLAVTTKYKISWDSFGTQYKNSVFLNLDFDVMKPRIVKSMSVKEPCPVDDPSQLSNIPIKSYPKQGKASICRELLNQIKSLTYLIESQEVFDQLEERLQTPLKDCEESTCKDHGLVIEHEKKRYRAICQTNKIYFDMLPPIKKKKSNLSGRVGIANDARKAASKISIGTEASGKKN</sequence>
<dbReference type="Pfam" id="PF04434">
    <property type="entry name" value="SWIM"/>
    <property type="match status" value="1"/>
</dbReference>
<evidence type="ECO:0000313" key="3">
    <source>
        <dbReference type="Proteomes" id="UP001652625"/>
    </source>
</evidence>
<evidence type="ECO:0000313" key="4">
    <source>
        <dbReference type="RefSeq" id="XP_065666840.1"/>
    </source>
</evidence>
<keyword evidence="3" id="KW-1185">Reference proteome</keyword>
<gene>
    <name evidence="4" type="primary">LOC136087580</name>
</gene>
<reference evidence="4" key="1">
    <citation type="submission" date="2025-08" db="UniProtKB">
        <authorList>
            <consortium name="RefSeq"/>
        </authorList>
    </citation>
    <scope>IDENTIFICATION</scope>
</reference>
<organism evidence="3 4">
    <name type="scientific">Hydra vulgaris</name>
    <name type="common">Hydra</name>
    <name type="synonym">Hydra attenuata</name>
    <dbReference type="NCBI Taxonomy" id="6087"/>
    <lineage>
        <taxon>Eukaryota</taxon>
        <taxon>Metazoa</taxon>
        <taxon>Cnidaria</taxon>
        <taxon>Hydrozoa</taxon>
        <taxon>Hydroidolina</taxon>
        <taxon>Anthoathecata</taxon>
        <taxon>Aplanulata</taxon>
        <taxon>Hydridae</taxon>
        <taxon>Hydra</taxon>
    </lineage>
</organism>
<keyword evidence="1" id="KW-0479">Metal-binding</keyword>
<proteinExistence type="predicted"/>
<dbReference type="GeneID" id="136087580"/>
<dbReference type="Pfam" id="PF15299">
    <property type="entry name" value="ALS2CR8"/>
    <property type="match status" value="1"/>
</dbReference>
<name>A0ABM4CY07_HYDVU</name>
<protein>
    <submittedName>
        <fullName evidence="4">Uncharacterized protein LOC136087580</fullName>
    </submittedName>
</protein>